<keyword evidence="1" id="KW-0812">Transmembrane</keyword>
<dbReference type="AlphaFoldDB" id="A0A6I6D8V0"/>
<evidence type="ECO:0000313" key="3">
    <source>
        <dbReference type="Proteomes" id="UP000426444"/>
    </source>
</evidence>
<proteinExistence type="predicted"/>
<dbReference type="OrthoDB" id="2456766at2"/>
<feature type="transmembrane region" description="Helical" evidence="1">
    <location>
        <begin position="20"/>
        <end position="46"/>
    </location>
</feature>
<evidence type="ECO:0008006" key="4">
    <source>
        <dbReference type="Google" id="ProtNLM"/>
    </source>
</evidence>
<organism evidence="2 3">
    <name type="scientific">Candidatus Syntrophocurvum alkaliphilum</name>
    <dbReference type="NCBI Taxonomy" id="2293317"/>
    <lineage>
        <taxon>Bacteria</taxon>
        <taxon>Bacillati</taxon>
        <taxon>Bacillota</taxon>
        <taxon>Clostridia</taxon>
        <taxon>Eubacteriales</taxon>
        <taxon>Syntrophomonadaceae</taxon>
        <taxon>Candidatus Syntrophocurvum</taxon>
    </lineage>
</organism>
<dbReference type="NCBIfam" id="TIGR02532">
    <property type="entry name" value="IV_pilin_GFxxxE"/>
    <property type="match status" value="1"/>
</dbReference>
<name>A0A6I6D8V0_9FIRM</name>
<evidence type="ECO:0000256" key="1">
    <source>
        <dbReference type="SAM" id="Phobius"/>
    </source>
</evidence>
<dbReference type="Pfam" id="PF07963">
    <property type="entry name" value="N_methyl"/>
    <property type="match status" value="1"/>
</dbReference>
<keyword evidence="3" id="KW-1185">Reference proteome</keyword>
<dbReference type="RefSeq" id="WP_156202881.1">
    <property type="nucleotide sequence ID" value="NZ_CP046457.1"/>
</dbReference>
<dbReference type="KEGG" id="salq:SYNTR_0344"/>
<gene>
    <name evidence="2" type="ORF">SYNTR_0344</name>
</gene>
<protein>
    <recommendedName>
        <fullName evidence="4">Prepilin-type N-terminal cleavage/methylation domain-containing protein</fullName>
    </recommendedName>
</protein>
<sequence>MYKKTKMIFSDKKGFTLLEVLVSLLIVTLIAMMTLSIFTNSSLWILNAYNKNLSSRYAGVVLEHIRLNSYNLKEGYISETELGLKAKNGGFGVDQTFFNQELDEMSINVYVENHHEMTNLFIVNIEVTCKKQKVKLFELVSIVGKK</sequence>
<dbReference type="PROSITE" id="PS00409">
    <property type="entry name" value="PROKAR_NTER_METHYL"/>
    <property type="match status" value="1"/>
</dbReference>
<accession>A0A6I6D8V0</accession>
<dbReference type="InterPro" id="IPR012902">
    <property type="entry name" value="N_methyl_site"/>
</dbReference>
<dbReference type="EMBL" id="CP046457">
    <property type="protein sequence ID" value="QGT98937.1"/>
    <property type="molecule type" value="Genomic_DNA"/>
</dbReference>
<reference evidence="3" key="1">
    <citation type="journal article" date="2019" name="Microbiology">
        <title>Complete Genome Sequence of an Uncultured Bacterium of the Candidate Phylum Bipolaricaulota.</title>
        <authorList>
            <person name="Kadnikov V.V."/>
            <person name="Mardanov A.V."/>
            <person name="Beletsky A.V."/>
            <person name="Frank Y.A."/>
            <person name="Karnachuk O.V."/>
            <person name="Ravin N.V."/>
        </authorList>
    </citation>
    <scope>NUCLEOTIDE SEQUENCE [LARGE SCALE GENOMIC DNA]</scope>
</reference>
<dbReference type="Proteomes" id="UP000426444">
    <property type="component" value="Chromosome"/>
</dbReference>
<keyword evidence="1" id="KW-1133">Transmembrane helix</keyword>
<keyword evidence="1" id="KW-0472">Membrane</keyword>
<evidence type="ECO:0000313" key="2">
    <source>
        <dbReference type="EMBL" id="QGT98937.1"/>
    </source>
</evidence>